<dbReference type="RefSeq" id="WP_222581728.1">
    <property type="nucleotide sequence ID" value="NZ_JAHVHU010000025.1"/>
</dbReference>
<dbReference type="InterPro" id="IPR050214">
    <property type="entry name" value="Cys_Synth/Cystath_Beta-Synth"/>
</dbReference>
<evidence type="ECO:0000256" key="6">
    <source>
        <dbReference type="ARBA" id="ARBA00022679"/>
    </source>
</evidence>
<gene>
    <name evidence="13" type="primary">cysM</name>
    <name evidence="13" type="ORF">KUV50_18645</name>
</gene>
<proteinExistence type="inferred from homology"/>
<sequence>MQDILDLIGQTPLVQIHDDQIPAEVNLLAKLESANPGGSVKDRTALGMIRGAMERGALHEGDKIIEATSGNTGIALAMIARQFGLSMTLVMPENSTQERIDTMKAYGGRVILTPAEKTIEYSRKLAEEMAEEEGYYILNQFNNPDNYKIHYQTTGPEIWEATSGDVTHFVSSMGTTGTIMGVSRYLKEKNKAVKIIGAQPSEGSNIPGIRRWSPEYLPKIFEPDRVDYTREVSRRNAIEHMKTLARDHGIFAGMSSGGAFSIARDLALTLTNPATIVFIVCDLGDRYLSSGIYSE</sequence>
<dbReference type="InterPro" id="IPR001216">
    <property type="entry name" value="P-phosphate_BS"/>
</dbReference>
<evidence type="ECO:0000256" key="1">
    <source>
        <dbReference type="ARBA" id="ARBA00001933"/>
    </source>
</evidence>
<evidence type="ECO:0000256" key="4">
    <source>
        <dbReference type="ARBA" id="ARBA00012681"/>
    </source>
</evidence>
<evidence type="ECO:0000256" key="5">
    <source>
        <dbReference type="ARBA" id="ARBA00022605"/>
    </source>
</evidence>
<dbReference type="PROSITE" id="PS00901">
    <property type="entry name" value="CYS_SYNTHASE"/>
    <property type="match status" value="1"/>
</dbReference>
<organism evidence="13 14">
    <name type="scientific">Membranihabitans marinus</name>
    <dbReference type="NCBI Taxonomy" id="1227546"/>
    <lineage>
        <taxon>Bacteria</taxon>
        <taxon>Pseudomonadati</taxon>
        <taxon>Bacteroidota</taxon>
        <taxon>Saprospiria</taxon>
        <taxon>Saprospirales</taxon>
        <taxon>Saprospiraceae</taxon>
        <taxon>Membranihabitans</taxon>
    </lineage>
</organism>
<comment type="pathway">
    <text evidence="2">Amino-acid biosynthesis; L-cysteine biosynthesis; L-cysteine from L-serine: step 2/2.</text>
</comment>
<dbReference type="Gene3D" id="3.40.50.1100">
    <property type="match status" value="2"/>
</dbReference>
<dbReference type="Proteomes" id="UP000753961">
    <property type="component" value="Unassembled WGS sequence"/>
</dbReference>
<comment type="catalytic activity">
    <reaction evidence="9">
        <text>O-acetyl-L-serine + hydrogen sulfide = L-cysteine + acetate</text>
        <dbReference type="Rhea" id="RHEA:14829"/>
        <dbReference type="ChEBI" id="CHEBI:29919"/>
        <dbReference type="ChEBI" id="CHEBI:30089"/>
        <dbReference type="ChEBI" id="CHEBI:35235"/>
        <dbReference type="ChEBI" id="CHEBI:58340"/>
        <dbReference type="EC" id="2.5.1.47"/>
    </reaction>
</comment>
<evidence type="ECO:0000256" key="7">
    <source>
        <dbReference type="ARBA" id="ARBA00022898"/>
    </source>
</evidence>
<protein>
    <recommendedName>
        <fullName evidence="4">cysteine synthase</fullName>
        <ecNumber evidence="4">2.5.1.47</ecNumber>
    </recommendedName>
</protein>
<keyword evidence="8" id="KW-0198">Cysteine biosynthesis</keyword>
<dbReference type="EC" id="2.5.1.47" evidence="4"/>
<dbReference type="Pfam" id="PF00291">
    <property type="entry name" value="PALP"/>
    <property type="match status" value="1"/>
</dbReference>
<dbReference type="NCBIfam" id="TIGR01136">
    <property type="entry name" value="cysKM"/>
    <property type="match status" value="1"/>
</dbReference>
<feature type="binding site" evidence="10">
    <location>
        <position position="71"/>
    </location>
    <ligand>
        <name>pyridoxal 5'-phosphate</name>
        <dbReference type="ChEBI" id="CHEBI:597326"/>
    </ligand>
</feature>
<keyword evidence="6 13" id="KW-0808">Transferase</keyword>
<evidence type="ECO:0000313" key="14">
    <source>
        <dbReference type="Proteomes" id="UP000753961"/>
    </source>
</evidence>
<name>A0A953LEN6_9BACT</name>
<dbReference type="AlphaFoldDB" id="A0A953LEN6"/>
<evidence type="ECO:0000256" key="8">
    <source>
        <dbReference type="ARBA" id="ARBA00023192"/>
    </source>
</evidence>
<feature type="binding site" evidence="10">
    <location>
        <begin position="174"/>
        <end position="178"/>
    </location>
    <ligand>
        <name>pyridoxal 5'-phosphate</name>
        <dbReference type="ChEBI" id="CHEBI:597326"/>
    </ligand>
</feature>
<comment type="caution">
    <text evidence="13">The sequence shown here is derived from an EMBL/GenBank/DDBJ whole genome shotgun (WGS) entry which is preliminary data.</text>
</comment>
<evidence type="ECO:0000256" key="11">
    <source>
        <dbReference type="PIRSR" id="PIRSR605856-51"/>
    </source>
</evidence>
<keyword evidence="7 10" id="KW-0663">Pyridoxal phosphate</keyword>
<evidence type="ECO:0000256" key="9">
    <source>
        <dbReference type="ARBA" id="ARBA00047931"/>
    </source>
</evidence>
<evidence type="ECO:0000256" key="3">
    <source>
        <dbReference type="ARBA" id="ARBA00007103"/>
    </source>
</evidence>
<dbReference type="PANTHER" id="PTHR10314">
    <property type="entry name" value="CYSTATHIONINE BETA-SYNTHASE"/>
    <property type="match status" value="1"/>
</dbReference>
<feature type="domain" description="Tryptophan synthase beta chain-like PALP" evidence="12">
    <location>
        <begin position="5"/>
        <end position="282"/>
    </location>
</feature>
<dbReference type="GO" id="GO:0004124">
    <property type="term" value="F:cysteine synthase activity"/>
    <property type="evidence" value="ECO:0007669"/>
    <property type="project" value="UniProtKB-EC"/>
</dbReference>
<accession>A0A953LEN6</accession>
<dbReference type="InterPro" id="IPR001926">
    <property type="entry name" value="TrpB-like_PALP"/>
</dbReference>
<evidence type="ECO:0000259" key="12">
    <source>
        <dbReference type="Pfam" id="PF00291"/>
    </source>
</evidence>
<dbReference type="InterPro" id="IPR036052">
    <property type="entry name" value="TrpB-like_PALP_sf"/>
</dbReference>
<evidence type="ECO:0000256" key="10">
    <source>
        <dbReference type="PIRSR" id="PIRSR605856-50"/>
    </source>
</evidence>
<evidence type="ECO:0000256" key="2">
    <source>
        <dbReference type="ARBA" id="ARBA00004962"/>
    </source>
</evidence>
<feature type="binding site" evidence="10">
    <location>
        <position position="255"/>
    </location>
    <ligand>
        <name>pyridoxal 5'-phosphate</name>
        <dbReference type="ChEBI" id="CHEBI:597326"/>
    </ligand>
</feature>
<dbReference type="NCBIfam" id="NF008735">
    <property type="entry name" value="PRK11761.1"/>
    <property type="match status" value="1"/>
</dbReference>
<dbReference type="GO" id="GO:0006535">
    <property type="term" value="P:cysteine biosynthetic process from serine"/>
    <property type="evidence" value="ECO:0007669"/>
    <property type="project" value="InterPro"/>
</dbReference>
<dbReference type="InterPro" id="IPR005856">
    <property type="entry name" value="Cys_synth"/>
</dbReference>
<dbReference type="SUPFAM" id="SSF53686">
    <property type="entry name" value="Tryptophan synthase beta subunit-like PLP-dependent enzymes"/>
    <property type="match status" value="1"/>
</dbReference>
<reference evidence="13" key="1">
    <citation type="submission" date="2021-06" db="EMBL/GenBank/DDBJ databases">
        <title>44 bacteria genomes isolated from Dapeng, Shenzhen.</title>
        <authorList>
            <person name="Zheng W."/>
            <person name="Yu S."/>
            <person name="Huang Y."/>
        </authorList>
    </citation>
    <scope>NUCLEOTIDE SEQUENCE</scope>
    <source>
        <strain evidence="13">DP5N28-2</strain>
    </source>
</reference>
<dbReference type="EMBL" id="JAHVHU010000025">
    <property type="protein sequence ID" value="MBY5960179.1"/>
    <property type="molecule type" value="Genomic_DNA"/>
</dbReference>
<keyword evidence="5" id="KW-0028">Amino-acid biosynthesis</keyword>
<comment type="cofactor">
    <cofactor evidence="1 10">
        <name>pyridoxal 5'-phosphate</name>
        <dbReference type="ChEBI" id="CHEBI:597326"/>
    </cofactor>
</comment>
<keyword evidence="14" id="KW-1185">Reference proteome</keyword>
<dbReference type="CDD" id="cd01561">
    <property type="entry name" value="CBS_like"/>
    <property type="match status" value="1"/>
</dbReference>
<evidence type="ECO:0000313" key="13">
    <source>
        <dbReference type="EMBL" id="MBY5960179.1"/>
    </source>
</evidence>
<comment type="similarity">
    <text evidence="3">Belongs to the cysteine synthase/cystathionine beta-synthase family.</text>
</comment>
<feature type="modified residue" description="N6-(pyridoxal phosphate)lysine" evidence="11">
    <location>
        <position position="41"/>
    </location>
</feature>
<dbReference type="FunFam" id="3.40.50.1100:FF:000003">
    <property type="entry name" value="Cystathionine beta-synthase"/>
    <property type="match status" value="1"/>
</dbReference>